<evidence type="ECO:0000256" key="3">
    <source>
        <dbReference type="PIRNR" id="PIRNR006241"/>
    </source>
</evidence>
<dbReference type="Pfam" id="PF01261">
    <property type="entry name" value="AP_endonuc_2"/>
    <property type="match status" value="1"/>
</dbReference>
<reference evidence="6" key="1">
    <citation type="journal article" date="2014" name="Int. J. Syst. Evol. Microbiol.">
        <title>Complete genome sequence of Corynebacterium casei LMG S-19264T (=DSM 44701T), isolated from a smear-ripened cheese.</title>
        <authorList>
            <consortium name="US DOE Joint Genome Institute (JGI-PGF)"/>
            <person name="Walter F."/>
            <person name="Albersmeier A."/>
            <person name="Kalinowski J."/>
            <person name="Ruckert C."/>
        </authorList>
    </citation>
    <scope>NUCLEOTIDE SEQUENCE</scope>
    <source>
        <strain evidence="6">VKM Ac-1401</strain>
    </source>
</reference>
<dbReference type="InterPro" id="IPR026040">
    <property type="entry name" value="HyI-like"/>
</dbReference>
<dbReference type="SUPFAM" id="SSF51658">
    <property type="entry name" value="Xylose isomerase-like"/>
    <property type="match status" value="1"/>
</dbReference>
<dbReference type="PANTHER" id="PTHR43489">
    <property type="entry name" value="ISOMERASE"/>
    <property type="match status" value="1"/>
</dbReference>
<dbReference type="GO" id="GO:0016853">
    <property type="term" value="F:isomerase activity"/>
    <property type="evidence" value="ECO:0007669"/>
    <property type="project" value="UniProtKB-KW"/>
</dbReference>
<keyword evidence="7" id="KW-1185">Reference proteome</keyword>
<comment type="similarity">
    <text evidence="3">Belongs to the hyi family.</text>
</comment>
<evidence type="ECO:0000259" key="5">
    <source>
        <dbReference type="Pfam" id="PF01261"/>
    </source>
</evidence>
<proteinExistence type="inferred from homology"/>
<keyword evidence="2" id="KW-0119">Carbohydrate metabolism</keyword>
<dbReference type="InterPro" id="IPR050417">
    <property type="entry name" value="Sugar_Epim/Isomerase"/>
</dbReference>
<evidence type="ECO:0000256" key="2">
    <source>
        <dbReference type="ARBA" id="ARBA00023277"/>
    </source>
</evidence>
<reference evidence="6" key="2">
    <citation type="submission" date="2023-01" db="EMBL/GenBank/DDBJ databases">
        <authorList>
            <person name="Sun Q."/>
            <person name="Evtushenko L."/>
        </authorList>
    </citation>
    <scope>NUCLEOTIDE SEQUENCE</scope>
    <source>
        <strain evidence="6">VKM Ac-1401</strain>
    </source>
</reference>
<sequence length="265" mass="28184">MSSIAANLEWLFTEAGDDTASRIRAAAAHGLDAVEIWGWREKDLDAIAAALDDTGVTLLSLIVDPKADLADPATHAGYLDDVRDSLAAAQRLGSPYLVAVSGDEIAGVDRATQHAAIVDVLSAAAAILDGTGVTILLEPLNTRVDHVGTYLSSTREGLEIVREVGSPNIRLLLDAYHALMMDEDLAEAVGGDIALVGHVQVADAPGRHEPGTGTIDWERQFRTLRDLGYTGRFGMEYTPTTETVASLAAVEEIAERVDGRVPRPH</sequence>
<evidence type="ECO:0000313" key="7">
    <source>
        <dbReference type="Proteomes" id="UP001142372"/>
    </source>
</evidence>
<protein>
    <submittedName>
        <fullName evidence="6">Hydroxypyruvate isomerase</fullName>
    </submittedName>
</protein>
<feature type="domain" description="Xylose isomerase-like TIM barrel" evidence="5">
    <location>
        <begin position="23"/>
        <end position="247"/>
    </location>
</feature>
<evidence type="ECO:0000256" key="4">
    <source>
        <dbReference type="PIRSR" id="PIRSR006241-50"/>
    </source>
</evidence>
<dbReference type="InterPro" id="IPR036237">
    <property type="entry name" value="Xyl_isomerase-like_sf"/>
</dbReference>
<dbReference type="RefSeq" id="WP_271177505.1">
    <property type="nucleotide sequence ID" value="NZ_BAAAJO010000002.1"/>
</dbReference>
<dbReference type="InterPro" id="IPR013022">
    <property type="entry name" value="Xyl_isomerase-like_TIM-brl"/>
</dbReference>
<dbReference type="Proteomes" id="UP001142372">
    <property type="component" value="Unassembled WGS sequence"/>
</dbReference>
<dbReference type="AlphaFoldDB" id="A0A9W6M0E6"/>
<accession>A0A9W6M0E6</accession>
<name>A0A9W6M0E6_9MICO</name>
<keyword evidence="1 3" id="KW-0413">Isomerase</keyword>
<feature type="active site" description="Proton donor/acceptor" evidence="4">
    <location>
        <position position="236"/>
    </location>
</feature>
<dbReference type="EMBL" id="BSEN01000012">
    <property type="protein sequence ID" value="GLJ76845.1"/>
    <property type="molecule type" value="Genomic_DNA"/>
</dbReference>
<evidence type="ECO:0000313" key="6">
    <source>
        <dbReference type="EMBL" id="GLJ76845.1"/>
    </source>
</evidence>
<feature type="active site" description="Proton donor/acceptor" evidence="4">
    <location>
        <position position="138"/>
    </location>
</feature>
<comment type="caution">
    <text evidence="6">The sequence shown here is derived from an EMBL/GenBank/DDBJ whole genome shotgun (WGS) entry which is preliminary data.</text>
</comment>
<dbReference type="PANTHER" id="PTHR43489:SF3">
    <property type="entry name" value="XYLOSE ISOMERASE DOMAIN PROTEIN TIM BARREL"/>
    <property type="match status" value="1"/>
</dbReference>
<dbReference type="PIRSF" id="PIRSF006241">
    <property type="entry name" value="HyI"/>
    <property type="match status" value="1"/>
</dbReference>
<evidence type="ECO:0000256" key="1">
    <source>
        <dbReference type="ARBA" id="ARBA00023235"/>
    </source>
</evidence>
<dbReference type="Gene3D" id="3.20.20.150">
    <property type="entry name" value="Divalent-metal-dependent TIM barrel enzymes"/>
    <property type="match status" value="1"/>
</dbReference>
<gene>
    <name evidence="6" type="ORF">GCM10017584_24190</name>
</gene>
<organism evidence="6 7">
    <name type="scientific">Leifsonia poae</name>
    <dbReference type="NCBI Taxonomy" id="110933"/>
    <lineage>
        <taxon>Bacteria</taxon>
        <taxon>Bacillati</taxon>
        <taxon>Actinomycetota</taxon>
        <taxon>Actinomycetes</taxon>
        <taxon>Micrococcales</taxon>
        <taxon>Microbacteriaceae</taxon>
        <taxon>Leifsonia</taxon>
    </lineage>
</organism>